<proteinExistence type="inferred from homology"/>
<evidence type="ECO:0000256" key="8">
    <source>
        <dbReference type="ARBA" id="ARBA00022840"/>
    </source>
</evidence>
<dbReference type="InterPro" id="IPR036554">
    <property type="entry name" value="GHMP_kinase_C_sf"/>
</dbReference>
<dbReference type="InterPro" id="IPR013750">
    <property type="entry name" value="GHMP_kinase_C_dom"/>
</dbReference>
<comment type="catalytic activity">
    <reaction evidence="12">
        <text>alpha-D-galactose + ATP = alpha-D-galactose 1-phosphate + ADP + H(+)</text>
        <dbReference type="Rhea" id="RHEA:13553"/>
        <dbReference type="ChEBI" id="CHEBI:15378"/>
        <dbReference type="ChEBI" id="CHEBI:28061"/>
        <dbReference type="ChEBI" id="CHEBI:30616"/>
        <dbReference type="ChEBI" id="CHEBI:58336"/>
        <dbReference type="ChEBI" id="CHEBI:456216"/>
        <dbReference type="EC" id="2.7.1.6"/>
    </reaction>
    <physiologicalReaction direction="left-to-right" evidence="12">
        <dbReference type="Rhea" id="RHEA:13554"/>
    </physiologicalReaction>
</comment>
<evidence type="ECO:0000256" key="1">
    <source>
        <dbReference type="ARBA" id="ARBA00004947"/>
    </source>
</evidence>
<feature type="domain" description="Galactokinase N-terminal" evidence="15">
    <location>
        <begin position="31"/>
        <end position="79"/>
    </location>
</feature>
<dbReference type="InterPro" id="IPR020568">
    <property type="entry name" value="Ribosomal_Su5_D2-typ_SF"/>
</dbReference>
<dbReference type="Proteomes" id="UP001140074">
    <property type="component" value="Unassembled WGS sequence"/>
</dbReference>
<dbReference type="InterPro" id="IPR014721">
    <property type="entry name" value="Ribsml_uS5_D2-typ_fold_subgr"/>
</dbReference>
<keyword evidence="8" id="KW-0067">ATP-binding</keyword>
<dbReference type="Gene3D" id="1.20.1440.340">
    <property type="match status" value="1"/>
</dbReference>
<sequence>MDHSIPIVSALDDVYAGNLLQHGARYQALTEAFIETYGAMPDFIARAPGRVNIIGEHIDYCGFPVFPMAIVPDCLIAVKAVDGSSVKLSNVNAKFAARQFAYQSGTIVDIDQSVHDWVNYFKCGYRGALEAIANTSSPVGMQCLMDGSVPISVGLSSSSAFVCCAVMATMKANGKLLSQERVVETSVASERYIGTNGGGMDQTTSIMSQPQSAAFIEFSPMLRVTPVRFPNTTPPIAFVIANTMVESDKAVTAPTNYNLRVVETRIGALMLAKHLNISEHSACANADPLTFKTVMDEYFASSYPGDRDPPVLKWTKRLTAILERAEALFATHPQGFTLDECAEYLSISANNLMKLVHTDRFPVRTDRFKLLQRAQHAFSEALRVVKFRQVCESGDTSDECFVALGALMNQSQDSCRDLFECSCPELDEVCKLARKAGSFGSRLTGAGWGGCSVHLVRQDSCDNFIATLKQEYYSKHFPELADDELKNAIFATSPSSGAAIYAFD</sequence>
<dbReference type="PRINTS" id="PR00959">
    <property type="entry name" value="MEVGALKINASE"/>
</dbReference>
<dbReference type="InterPro" id="IPR019741">
    <property type="entry name" value="Galactokinase_CS"/>
</dbReference>
<evidence type="ECO:0000256" key="12">
    <source>
        <dbReference type="ARBA" id="ARBA00049538"/>
    </source>
</evidence>
<comment type="similarity">
    <text evidence="2">Belongs to the GHMP kinase family. GalK subfamily.</text>
</comment>
<dbReference type="GO" id="GO:0006012">
    <property type="term" value="P:galactose metabolic process"/>
    <property type="evidence" value="ECO:0007669"/>
    <property type="project" value="UniProtKB-KW"/>
</dbReference>
<evidence type="ECO:0000313" key="17">
    <source>
        <dbReference type="Proteomes" id="UP001140074"/>
    </source>
</evidence>
<dbReference type="PIRSF" id="PIRSF000530">
    <property type="entry name" value="Galactokinase"/>
    <property type="match status" value="1"/>
</dbReference>
<accession>A0A9W8IKU8</accession>
<dbReference type="Pfam" id="PF10509">
    <property type="entry name" value="GalKase_gal_bdg"/>
    <property type="match status" value="1"/>
</dbReference>
<dbReference type="PROSITE" id="PS00106">
    <property type="entry name" value="GALACTOKINASE"/>
    <property type="match status" value="1"/>
</dbReference>
<evidence type="ECO:0000256" key="9">
    <source>
        <dbReference type="ARBA" id="ARBA00023144"/>
    </source>
</evidence>
<dbReference type="Pfam" id="PF08544">
    <property type="entry name" value="GHMP_kinases_C"/>
    <property type="match status" value="1"/>
</dbReference>
<dbReference type="InterPro" id="IPR006204">
    <property type="entry name" value="GHMP_kinase_N_dom"/>
</dbReference>
<evidence type="ECO:0000256" key="5">
    <source>
        <dbReference type="ARBA" id="ARBA00022679"/>
    </source>
</evidence>
<dbReference type="InterPro" id="IPR000705">
    <property type="entry name" value="Galactokinase"/>
</dbReference>
<dbReference type="FunFam" id="1.20.1440.340:FF:000003">
    <property type="entry name" value="GAL1p Galactokinase"/>
    <property type="match status" value="1"/>
</dbReference>
<dbReference type="InterPro" id="IPR006206">
    <property type="entry name" value="Mevalonate/galactokinase"/>
</dbReference>
<protein>
    <recommendedName>
        <fullName evidence="4">Galactokinase</fullName>
        <ecNumber evidence="3">2.7.1.6</ecNumber>
    </recommendedName>
    <alternativeName>
        <fullName evidence="11">Galactose kinase</fullName>
    </alternativeName>
</protein>
<evidence type="ECO:0000259" key="15">
    <source>
        <dbReference type="Pfam" id="PF10509"/>
    </source>
</evidence>
<keyword evidence="17" id="KW-1185">Reference proteome</keyword>
<comment type="pathway">
    <text evidence="1">Carbohydrate metabolism; galactose metabolism.</text>
</comment>
<evidence type="ECO:0000259" key="13">
    <source>
        <dbReference type="Pfam" id="PF00288"/>
    </source>
</evidence>
<evidence type="ECO:0000256" key="3">
    <source>
        <dbReference type="ARBA" id="ARBA00012315"/>
    </source>
</evidence>
<dbReference type="PRINTS" id="PR00473">
    <property type="entry name" value="GALCTOKINASE"/>
</dbReference>
<evidence type="ECO:0000256" key="10">
    <source>
        <dbReference type="ARBA" id="ARBA00023277"/>
    </source>
</evidence>
<keyword evidence="6" id="KW-0547">Nucleotide-binding</keyword>
<comment type="caution">
    <text evidence="16">The sequence shown here is derived from an EMBL/GenBank/DDBJ whole genome shotgun (WGS) entry which is preliminary data.</text>
</comment>
<evidence type="ECO:0000256" key="11">
    <source>
        <dbReference type="ARBA" id="ARBA00029590"/>
    </source>
</evidence>
<dbReference type="NCBIfam" id="TIGR00131">
    <property type="entry name" value="gal_kin"/>
    <property type="match status" value="1"/>
</dbReference>
<dbReference type="Gene3D" id="3.30.230.10">
    <property type="match status" value="1"/>
</dbReference>
<name>A0A9W8IKU8_9FUNG</name>
<dbReference type="InterPro" id="IPR019539">
    <property type="entry name" value="GalKase_N"/>
</dbReference>
<reference evidence="16" key="1">
    <citation type="submission" date="2022-07" db="EMBL/GenBank/DDBJ databases">
        <title>Phylogenomic reconstructions and comparative analyses of Kickxellomycotina fungi.</title>
        <authorList>
            <person name="Reynolds N.K."/>
            <person name="Stajich J.E."/>
            <person name="Barry K."/>
            <person name="Grigoriev I.V."/>
            <person name="Crous P."/>
            <person name="Smith M.E."/>
        </authorList>
    </citation>
    <scope>NUCLEOTIDE SEQUENCE</scope>
    <source>
        <strain evidence="16">RSA 476</strain>
    </source>
</reference>
<organism evidence="16 17">
    <name type="scientific">Coemansia aciculifera</name>
    <dbReference type="NCBI Taxonomy" id="417176"/>
    <lineage>
        <taxon>Eukaryota</taxon>
        <taxon>Fungi</taxon>
        <taxon>Fungi incertae sedis</taxon>
        <taxon>Zoopagomycota</taxon>
        <taxon>Kickxellomycotina</taxon>
        <taxon>Kickxellomycetes</taxon>
        <taxon>Kickxellales</taxon>
        <taxon>Kickxellaceae</taxon>
        <taxon>Coemansia</taxon>
    </lineage>
</organism>
<dbReference type="GO" id="GO:0004335">
    <property type="term" value="F:galactokinase activity"/>
    <property type="evidence" value="ECO:0007669"/>
    <property type="project" value="UniProtKB-EC"/>
</dbReference>
<dbReference type="PANTHER" id="PTHR10457:SF7">
    <property type="entry name" value="GALACTOKINASE-RELATED"/>
    <property type="match status" value="1"/>
</dbReference>
<evidence type="ECO:0000256" key="2">
    <source>
        <dbReference type="ARBA" id="ARBA00006566"/>
    </source>
</evidence>
<keyword evidence="10" id="KW-0119">Carbohydrate metabolism</keyword>
<feature type="domain" description="GHMP kinase C-terminal" evidence="14">
    <location>
        <begin position="401"/>
        <end position="473"/>
    </location>
</feature>
<gene>
    <name evidence="16" type="primary">GAL1_2</name>
    <name evidence="16" type="ORF">GGH94_001671</name>
</gene>
<dbReference type="PANTHER" id="PTHR10457">
    <property type="entry name" value="MEVALONATE KINASE/GALACTOKINASE"/>
    <property type="match status" value="1"/>
</dbReference>
<feature type="domain" description="GHMP kinase N-terminal" evidence="13">
    <location>
        <begin position="127"/>
        <end position="208"/>
    </location>
</feature>
<dbReference type="Pfam" id="PF00288">
    <property type="entry name" value="GHMP_kinases_N"/>
    <property type="match status" value="1"/>
</dbReference>
<dbReference type="PROSITE" id="PS00627">
    <property type="entry name" value="GHMP_KINASES_ATP"/>
    <property type="match status" value="1"/>
</dbReference>
<keyword evidence="5 16" id="KW-0808">Transferase</keyword>
<evidence type="ECO:0000256" key="6">
    <source>
        <dbReference type="ARBA" id="ARBA00022741"/>
    </source>
</evidence>
<dbReference type="InterPro" id="IPR006203">
    <property type="entry name" value="GHMP_knse_ATP-bd_CS"/>
</dbReference>
<evidence type="ECO:0000256" key="7">
    <source>
        <dbReference type="ARBA" id="ARBA00022777"/>
    </source>
</evidence>
<dbReference type="SUPFAM" id="SSF54211">
    <property type="entry name" value="Ribosomal protein S5 domain 2-like"/>
    <property type="match status" value="1"/>
</dbReference>
<dbReference type="GO" id="GO:0005829">
    <property type="term" value="C:cytosol"/>
    <property type="evidence" value="ECO:0007669"/>
    <property type="project" value="TreeGrafter"/>
</dbReference>
<dbReference type="AlphaFoldDB" id="A0A9W8IKU8"/>
<evidence type="ECO:0000313" key="16">
    <source>
        <dbReference type="EMBL" id="KAJ2866216.1"/>
    </source>
</evidence>
<keyword evidence="7" id="KW-0418">Kinase</keyword>
<evidence type="ECO:0000256" key="4">
    <source>
        <dbReference type="ARBA" id="ARBA00019487"/>
    </source>
</evidence>
<dbReference type="GO" id="GO:0005524">
    <property type="term" value="F:ATP binding"/>
    <property type="evidence" value="ECO:0007669"/>
    <property type="project" value="UniProtKB-KW"/>
</dbReference>
<keyword evidence="9" id="KW-0299">Galactose metabolism</keyword>
<dbReference type="SUPFAM" id="SSF55060">
    <property type="entry name" value="GHMP Kinase, C-terminal domain"/>
    <property type="match status" value="1"/>
</dbReference>
<dbReference type="Gene3D" id="3.30.70.3170">
    <property type="match status" value="1"/>
</dbReference>
<dbReference type="EC" id="2.7.1.6" evidence="3"/>
<dbReference type="EMBL" id="JANBUY010000042">
    <property type="protein sequence ID" value="KAJ2866216.1"/>
    <property type="molecule type" value="Genomic_DNA"/>
</dbReference>
<evidence type="ECO:0000259" key="14">
    <source>
        <dbReference type="Pfam" id="PF08544"/>
    </source>
</evidence>